<dbReference type="InterPro" id="IPR036236">
    <property type="entry name" value="Znf_C2H2_sf"/>
</dbReference>
<protein>
    <recommendedName>
        <fullName evidence="6">Matrin-type domain-containing protein</fullName>
    </recommendedName>
</protein>
<feature type="compositionally biased region" description="Basic and acidic residues" evidence="1">
    <location>
        <begin position="159"/>
        <end position="171"/>
    </location>
</feature>
<dbReference type="Gene3D" id="3.30.160.60">
    <property type="entry name" value="Classic Zinc Finger"/>
    <property type="match status" value="3"/>
</dbReference>
<dbReference type="SUPFAM" id="SSF57667">
    <property type="entry name" value="beta-beta-alpha zinc fingers"/>
    <property type="match status" value="2"/>
</dbReference>
<evidence type="ECO:0000313" key="5">
    <source>
        <dbReference type="Proteomes" id="UP001177003"/>
    </source>
</evidence>
<evidence type="ECO:0000259" key="3">
    <source>
        <dbReference type="SMART" id="SM00451"/>
    </source>
</evidence>
<feature type="compositionally biased region" description="Polar residues" evidence="1">
    <location>
        <begin position="210"/>
        <end position="224"/>
    </location>
</feature>
<name>A0AA35V904_LACSI</name>
<dbReference type="GO" id="GO:0008270">
    <property type="term" value="F:zinc ion binding"/>
    <property type="evidence" value="ECO:0007669"/>
    <property type="project" value="InterPro"/>
</dbReference>
<dbReference type="EMBL" id="OX465086">
    <property type="protein sequence ID" value="CAI9264204.1"/>
    <property type="molecule type" value="Genomic_DNA"/>
</dbReference>
<feature type="domain" description="C2H2-type" evidence="2">
    <location>
        <begin position="447"/>
        <end position="471"/>
    </location>
</feature>
<feature type="domain" description="U1-type" evidence="3">
    <location>
        <begin position="228"/>
        <end position="260"/>
    </location>
</feature>
<dbReference type="Proteomes" id="UP001177003">
    <property type="component" value="Chromosome 0"/>
</dbReference>
<feature type="region of interest" description="Disordered" evidence="1">
    <location>
        <begin position="326"/>
        <end position="348"/>
    </location>
</feature>
<dbReference type="PANTHER" id="PTHR45762:SF3">
    <property type="entry name" value="ZINC-FINGER PROTEIN AT 72D, ISOFORM B"/>
    <property type="match status" value="1"/>
</dbReference>
<feature type="region of interest" description="Disordered" evidence="1">
    <location>
        <begin position="129"/>
        <end position="171"/>
    </location>
</feature>
<feature type="domain" description="C2H2-type" evidence="2">
    <location>
        <begin position="356"/>
        <end position="380"/>
    </location>
</feature>
<dbReference type="SMART" id="SM00355">
    <property type="entry name" value="ZnF_C2H2"/>
    <property type="match status" value="3"/>
</dbReference>
<dbReference type="GO" id="GO:0003676">
    <property type="term" value="F:nucleic acid binding"/>
    <property type="evidence" value="ECO:0007669"/>
    <property type="project" value="InterPro"/>
</dbReference>
<feature type="compositionally biased region" description="Polar residues" evidence="1">
    <location>
        <begin position="137"/>
        <end position="149"/>
    </location>
</feature>
<organism evidence="4 5">
    <name type="scientific">Lactuca saligna</name>
    <name type="common">Willowleaf lettuce</name>
    <dbReference type="NCBI Taxonomy" id="75948"/>
    <lineage>
        <taxon>Eukaryota</taxon>
        <taxon>Viridiplantae</taxon>
        <taxon>Streptophyta</taxon>
        <taxon>Embryophyta</taxon>
        <taxon>Tracheophyta</taxon>
        <taxon>Spermatophyta</taxon>
        <taxon>Magnoliopsida</taxon>
        <taxon>eudicotyledons</taxon>
        <taxon>Gunneridae</taxon>
        <taxon>Pentapetalae</taxon>
        <taxon>asterids</taxon>
        <taxon>campanulids</taxon>
        <taxon>Asterales</taxon>
        <taxon>Asteraceae</taxon>
        <taxon>Cichorioideae</taxon>
        <taxon>Cichorieae</taxon>
        <taxon>Lactucinae</taxon>
        <taxon>Lactuca</taxon>
    </lineage>
</organism>
<evidence type="ECO:0000259" key="2">
    <source>
        <dbReference type="SMART" id="SM00355"/>
    </source>
</evidence>
<evidence type="ECO:0000313" key="4">
    <source>
        <dbReference type="EMBL" id="CAI9264204.1"/>
    </source>
</evidence>
<dbReference type="Pfam" id="PF12874">
    <property type="entry name" value="zf-met"/>
    <property type="match status" value="2"/>
</dbReference>
<sequence length="479" mass="53348">MRSFNIPKPMIHPQGIHPCSFLNPKPNADDILKPMSPLDVDPCAASRTDVITYTNTSDLTPSEHAGGSFTEPPMAPMASNSPTNSEISPPQIVNDVVETKIDSKNSQIIRCEICNVFCNSEEMLREHKEGKKHLKNSQKLSVSSSINQETPPPVADANSYHESDKKKKKKEDFLQNAPSIESLFTCTIPDLVCHDQNIDTEHLHGEKQETQVNNGTLVQSSNNGTEKVEEEVCKTVTCNSEQKLLEHNPATNHLKNLKDSEKLQTPPSTTPTASMAKTPVSKHVEKLEDSKDVKFRWCEVCKIDYSSDTFYRHLRGRNHKRNLQESKKMTGLPSTHTDSGKLTKGEVVNPNEGSSTRCELCKVCCTSYGELHRHLSGKKHKKAEYKTGKRMKGEKMLQDLMNGEEGKVVILEKGKRKANDSLASEEDGDVKRKKMMKEGGTASCASITCTVCNVGWTSVVEYMDHLKGQEHCAMVLKQV</sequence>
<evidence type="ECO:0008006" key="6">
    <source>
        <dbReference type="Google" id="ProtNLM"/>
    </source>
</evidence>
<accession>A0AA35V904</accession>
<feature type="domain" description="U1-type" evidence="3">
    <location>
        <begin position="444"/>
        <end position="478"/>
    </location>
</feature>
<feature type="domain" description="U1-type" evidence="3">
    <location>
        <begin position="293"/>
        <end position="326"/>
    </location>
</feature>
<feature type="domain" description="C2H2-type" evidence="2">
    <location>
        <begin position="109"/>
        <end position="133"/>
    </location>
</feature>
<dbReference type="AlphaFoldDB" id="A0AA35V904"/>
<feature type="compositionally biased region" description="Low complexity" evidence="1">
    <location>
        <begin position="265"/>
        <end position="279"/>
    </location>
</feature>
<dbReference type="PANTHER" id="PTHR45762">
    <property type="entry name" value="ZINC FINGER RNA-BINDING PROTEIN"/>
    <property type="match status" value="1"/>
</dbReference>
<dbReference type="InterPro" id="IPR013087">
    <property type="entry name" value="Znf_C2H2_type"/>
</dbReference>
<dbReference type="InterPro" id="IPR003604">
    <property type="entry name" value="Matrin/U1-like-C_Znf_C2H2"/>
</dbReference>
<gene>
    <name evidence="4" type="ORF">LSALG_LOCUS4864</name>
</gene>
<proteinExistence type="predicted"/>
<evidence type="ECO:0000256" key="1">
    <source>
        <dbReference type="SAM" id="MobiDB-lite"/>
    </source>
</evidence>
<dbReference type="SMART" id="SM00451">
    <property type="entry name" value="ZnF_U1"/>
    <property type="match status" value="5"/>
</dbReference>
<reference evidence="4" key="1">
    <citation type="submission" date="2023-04" db="EMBL/GenBank/DDBJ databases">
        <authorList>
            <person name="Vijverberg K."/>
            <person name="Xiong W."/>
            <person name="Schranz E."/>
        </authorList>
    </citation>
    <scope>NUCLEOTIDE SEQUENCE</scope>
</reference>
<feature type="region of interest" description="Disordered" evidence="1">
    <location>
        <begin position="205"/>
        <end position="225"/>
    </location>
</feature>
<feature type="domain" description="U1-type" evidence="3">
    <location>
        <begin position="353"/>
        <end position="387"/>
    </location>
</feature>
<feature type="region of interest" description="Disordered" evidence="1">
    <location>
        <begin position="245"/>
        <end position="282"/>
    </location>
</feature>
<feature type="domain" description="U1-type" evidence="3">
    <location>
        <begin position="106"/>
        <end position="140"/>
    </location>
</feature>
<keyword evidence="5" id="KW-1185">Reference proteome</keyword>